<reference evidence="4 5" key="1">
    <citation type="journal article" date="2020" name="ISME J.">
        <title>Uncovering the hidden diversity of litter-decomposition mechanisms in mushroom-forming fungi.</title>
        <authorList>
            <person name="Floudas D."/>
            <person name="Bentzer J."/>
            <person name="Ahren D."/>
            <person name="Johansson T."/>
            <person name="Persson P."/>
            <person name="Tunlid A."/>
        </authorList>
    </citation>
    <scope>NUCLEOTIDE SEQUENCE [LARGE SCALE GENOMIC DNA]</scope>
    <source>
        <strain evidence="4 5">CBS 146.42</strain>
    </source>
</reference>
<dbReference type="PANTHER" id="PTHR10039:SF14">
    <property type="entry name" value="NACHT DOMAIN-CONTAINING PROTEIN"/>
    <property type="match status" value="1"/>
</dbReference>
<proteinExistence type="predicted"/>
<protein>
    <recommendedName>
        <fullName evidence="3">Nephrocystin 3-like N-terminal domain-containing protein</fullName>
    </recommendedName>
</protein>
<dbReference type="Gene3D" id="3.40.50.300">
    <property type="entry name" value="P-loop containing nucleotide triphosphate hydrolases"/>
    <property type="match status" value="1"/>
</dbReference>
<dbReference type="Pfam" id="PF24883">
    <property type="entry name" value="NPHP3_N"/>
    <property type="match status" value="1"/>
</dbReference>
<dbReference type="InterPro" id="IPR056884">
    <property type="entry name" value="NPHP3-like_N"/>
</dbReference>
<keyword evidence="1" id="KW-0677">Repeat</keyword>
<feature type="compositionally biased region" description="Basic residues" evidence="2">
    <location>
        <begin position="1"/>
        <end position="11"/>
    </location>
</feature>
<feature type="region of interest" description="Disordered" evidence="2">
    <location>
        <begin position="1"/>
        <end position="56"/>
    </location>
</feature>
<evidence type="ECO:0000256" key="1">
    <source>
        <dbReference type="ARBA" id="ARBA00022737"/>
    </source>
</evidence>
<gene>
    <name evidence="4" type="ORF">D9756_010370</name>
</gene>
<evidence type="ECO:0000259" key="3">
    <source>
        <dbReference type="Pfam" id="PF24883"/>
    </source>
</evidence>
<accession>A0A8H5CTF7</accession>
<dbReference type="InterPro" id="IPR027417">
    <property type="entry name" value="P-loop_NTPase"/>
</dbReference>
<dbReference type="SUPFAM" id="SSF52540">
    <property type="entry name" value="P-loop containing nucleoside triphosphate hydrolases"/>
    <property type="match status" value="1"/>
</dbReference>
<dbReference type="Proteomes" id="UP000559027">
    <property type="component" value="Unassembled WGS sequence"/>
</dbReference>
<evidence type="ECO:0000313" key="4">
    <source>
        <dbReference type="EMBL" id="KAF5346748.1"/>
    </source>
</evidence>
<keyword evidence="5" id="KW-1185">Reference proteome</keyword>
<evidence type="ECO:0000313" key="5">
    <source>
        <dbReference type="Proteomes" id="UP000559027"/>
    </source>
</evidence>
<dbReference type="EMBL" id="JAACJO010000030">
    <property type="protein sequence ID" value="KAF5346748.1"/>
    <property type="molecule type" value="Genomic_DNA"/>
</dbReference>
<dbReference type="AlphaFoldDB" id="A0A8H5CTF7"/>
<evidence type="ECO:0000256" key="2">
    <source>
        <dbReference type="SAM" id="MobiDB-lite"/>
    </source>
</evidence>
<dbReference type="OrthoDB" id="3038309at2759"/>
<comment type="caution">
    <text evidence="4">The sequence shown here is derived from an EMBL/GenBank/DDBJ whole genome shotgun (WGS) entry which is preliminary data.</text>
</comment>
<organism evidence="4 5">
    <name type="scientific">Leucocoprinus leucothites</name>
    <dbReference type="NCBI Taxonomy" id="201217"/>
    <lineage>
        <taxon>Eukaryota</taxon>
        <taxon>Fungi</taxon>
        <taxon>Dikarya</taxon>
        <taxon>Basidiomycota</taxon>
        <taxon>Agaricomycotina</taxon>
        <taxon>Agaricomycetes</taxon>
        <taxon>Agaricomycetidae</taxon>
        <taxon>Agaricales</taxon>
        <taxon>Agaricineae</taxon>
        <taxon>Agaricaceae</taxon>
        <taxon>Leucocoprinus</taxon>
    </lineage>
</organism>
<name>A0A8H5CTF7_9AGAR</name>
<feature type="domain" description="Nephrocystin 3-like N-terminal" evidence="3">
    <location>
        <begin position="184"/>
        <end position="343"/>
    </location>
</feature>
<dbReference type="PANTHER" id="PTHR10039">
    <property type="entry name" value="AMELOGENIN"/>
    <property type="match status" value="1"/>
</dbReference>
<sequence length="723" mass="81292">MPANRSRKLIARHFPYPDEATNTTQSEDLTPRPRPVGLATLLPQEPPVSSPTSSALQHPTPFLLPNIRTPAASQPATPVPPSTGLTTLPYPEHLNPAPAISSPAILPHTPSPHMQHFRGNGMFHKAQNFTISNSQFVDSSPMGFGLQALLRYSMPDAFFNSSARYPPPKCHLGTRNDYIALITNWALEQSDRKEPVLWMHGPFGIGKSAIAQSCAEALAPLNKLAATLFFSRSNADRDDPRRVITSIAYQIAATCPTFREIIDQRMISDPALAMTSLSTQFENLLVHPLRGVDTAESGLDGRVVIIDGLDECRGTAEQCEIIKIIATSARKRTTPFRWFITSRPEDSISRTMNSAVVSPVHSYIKLPVSRAIDHEILVYLTDELRQVRKDYSLPDSWPSEEALTLLVERCAGLWIYVATMVRFIKDENSLGPEDQLQIVIEFAKEVSANVLQDNPLAEMDFFYTLIMQRVSSKLRTIARKILLINHVLMSPPLSIMSMILCLSSQQLRRVCTSIQSVMEVQGPDLESMRIKFYHASFLDFMKDPLRSKELCIMGDFLIGYRQELLGWLHEVCSRSTDSSHIVFPLSTVLPEGVSHTNHYYRALTWFWTLCGVPEHPFDSETAMSLEELSFGKMLGLTGRNNGWPVVASRVRDNLSAELRDGIIRRANCPIPECKRFGSVWILGHGENETIPRRQWDSDGFMLENNQDPPDRWCFCGARRRNLR</sequence>